<dbReference type="PANTHER" id="PTHR11552">
    <property type="entry name" value="GLUCOSE-METHANOL-CHOLINE GMC OXIDOREDUCTASE"/>
    <property type="match status" value="1"/>
</dbReference>
<accession>A0ABN2Y2X5</accession>
<dbReference type="InterPro" id="IPR036188">
    <property type="entry name" value="FAD/NAD-bd_sf"/>
</dbReference>
<dbReference type="Pfam" id="PF00732">
    <property type="entry name" value="GMC_oxred_N"/>
    <property type="match status" value="1"/>
</dbReference>
<evidence type="ECO:0000256" key="1">
    <source>
        <dbReference type="ARBA" id="ARBA00001974"/>
    </source>
</evidence>
<dbReference type="InterPro" id="IPR000172">
    <property type="entry name" value="GMC_OxRdtase_N"/>
</dbReference>
<proteinExistence type="inferred from homology"/>
<keyword evidence="7" id="KW-1185">Reference proteome</keyword>
<sequence>MAHTNLNNSDQHTVVIGAGTAGSIVAGRLAAAGHTVTLLEAGGQDTNPAIAELPRLGELWHGAEDWDYFTVPQEHASGRVIHWPRGRVLGGSHALNASIWVRGNPLDYDDWAAAGCDGWSWSDVGPVFEALENYDGAASPENLNPRGSHGPIPVVGDYERSPIFDSIIAAAEAVGVEFNPDYNGDQQDGVSYEQLTIRNGKRCTTYTSYVKPLVEAGKITVRTGAIVEKLLFEDGAVVGVELHSGDNREVEGVESDDPAAREEGNGEIIRADQVILCAGALDSPKILMRSGIGPADHLREVGIEPVIDLPGVGENLHDHLLLPVIAEATSRTIDHTVDEQSVSQTHLFWHSGPEQDRPDTQPIHFCVPMYDDNMTGPANAFTLHSGLVRPYSRGTIRLTGPSSTDPTEYDPQIFADPRDRESLRASFRQAREMVRTAPLAEDWGAREVYPESDLATEEEENAYMDRAVTTYHHQVGTCRMGTDPMAVVDPATLKVHGVEGLHVVDASIMPSVTTGNTNAPSAMIGEKGARMLLGEE</sequence>
<evidence type="ECO:0000313" key="6">
    <source>
        <dbReference type="EMBL" id="GAA2120906.1"/>
    </source>
</evidence>
<comment type="similarity">
    <text evidence="2">Belongs to the GMC oxidoreductase family.</text>
</comment>
<feature type="domain" description="Glucose-methanol-choline oxidoreductase N-terminal" evidence="5">
    <location>
        <begin position="279"/>
        <end position="293"/>
    </location>
</feature>
<dbReference type="EMBL" id="BAAAQA010000025">
    <property type="protein sequence ID" value="GAA2120906.1"/>
    <property type="molecule type" value="Genomic_DNA"/>
</dbReference>
<protein>
    <submittedName>
        <fullName evidence="6">Choline dehydrogenase</fullName>
    </submittedName>
</protein>
<organism evidence="6 7">
    <name type="scientific">Kocuria atrinae</name>
    <dbReference type="NCBI Taxonomy" id="592377"/>
    <lineage>
        <taxon>Bacteria</taxon>
        <taxon>Bacillati</taxon>
        <taxon>Actinomycetota</taxon>
        <taxon>Actinomycetes</taxon>
        <taxon>Micrococcales</taxon>
        <taxon>Micrococcaceae</taxon>
        <taxon>Kocuria</taxon>
    </lineage>
</organism>
<evidence type="ECO:0000256" key="4">
    <source>
        <dbReference type="ARBA" id="ARBA00022827"/>
    </source>
</evidence>
<comment type="caution">
    <text evidence="6">The sequence shown here is derived from an EMBL/GenBank/DDBJ whole genome shotgun (WGS) entry which is preliminary data.</text>
</comment>
<evidence type="ECO:0000256" key="3">
    <source>
        <dbReference type="ARBA" id="ARBA00022630"/>
    </source>
</evidence>
<dbReference type="PANTHER" id="PTHR11552:SF147">
    <property type="entry name" value="CHOLINE DEHYDROGENASE, MITOCHONDRIAL"/>
    <property type="match status" value="1"/>
</dbReference>
<evidence type="ECO:0000313" key="7">
    <source>
        <dbReference type="Proteomes" id="UP001500166"/>
    </source>
</evidence>
<keyword evidence="4" id="KW-0274">FAD</keyword>
<gene>
    <name evidence="6" type="ORF">GCM10009824_22960</name>
</gene>
<name>A0ABN2Y2X5_9MICC</name>
<dbReference type="Pfam" id="PF05199">
    <property type="entry name" value="GMC_oxred_C"/>
    <property type="match status" value="1"/>
</dbReference>
<keyword evidence="3" id="KW-0285">Flavoprotein</keyword>
<dbReference type="SUPFAM" id="SSF51905">
    <property type="entry name" value="FAD/NAD(P)-binding domain"/>
    <property type="match status" value="1"/>
</dbReference>
<dbReference type="InterPro" id="IPR007867">
    <property type="entry name" value="GMC_OxRtase_C"/>
</dbReference>
<dbReference type="PROSITE" id="PS00624">
    <property type="entry name" value="GMC_OXRED_2"/>
    <property type="match status" value="1"/>
</dbReference>
<evidence type="ECO:0000256" key="2">
    <source>
        <dbReference type="ARBA" id="ARBA00010790"/>
    </source>
</evidence>
<reference evidence="6 7" key="1">
    <citation type="journal article" date="2019" name="Int. J. Syst. Evol. Microbiol.">
        <title>The Global Catalogue of Microorganisms (GCM) 10K type strain sequencing project: providing services to taxonomists for standard genome sequencing and annotation.</title>
        <authorList>
            <consortium name="The Broad Institute Genomics Platform"/>
            <consortium name="The Broad Institute Genome Sequencing Center for Infectious Disease"/>
            <person name="Wu L."/>
            <person name="Ma J."/>
        </authorList>
    </citation>
    <scope>NUCLEOTIDE SEQUENCE [LARGE SCALE GENOMIC DNA]</scope>
    <source>
        <strain evidence="6 7">JCM 15914</strain>
    </source>
</reference>
<dbReference type="Proteomes" id="UP001500166">
    <property type="component" value="Unassembled WGS sequence"/>
</dbReference>
<dbReference type="Gene3D" id="3.30.560.10">
    <property type="entry name" value="Glucose Oxidase, domain 3"/>
    <property type="match status" value="1"/>
</dbReference>
<dbReference type="Gene3D" id="3.50.50.60">
    <property type="entry name" value="FAD/NAD(P)-binding domain"/>
    <property type="match status" value="1"/>
</dbReference>
<comment type="cofactor">
    <cofactor evidence="1">
        <name>FAD</name>
        <dbReference type="ChEBI" id="CHEBI:57692"/>
    </cofactor>
</comment>
<dbReference type="InterPro" id="IPR012132">
    <property type="entry name" value="GMC_OxRdtase"/>
</dbReference>
<dbReference type="RefSeq" id="WP_344225168.1">
    <property type="nucleotide sequence ID" value="NZ_BAAAQA010000025.1"/>
</dbReference>
<dbReference type="SUPFAM" id="SSF54373">
    <property type="entry name" value="FAD-linked reductases, C-terminal domain"/>
    <property type="match status" value="1"/>
</dbReference>
<dbReference type="PIRSF" id="PIRSF000137">
    <property type="entry name" value="Alcohol_oxidase"/>
    <property type="match status" value="1"/>
</dbReference>
<evidence type="ECO:0000259" key="5">
    <source>
        <dbReference type="PROSITE" id="PS00624"/>
    </source>
</evidence>